<dbReference type="CDD" id="cd06971">
    <property type="entry name" value="PgpA"/>
    <property type="match status" value="1"/>
</dbReference>
<dbReference type="EMBL" id="VXLD01000017">
    <property type="protein sequence ID" value="KAB1851906.1"/>
    <property type="molecule type" value="Genomic_DNA"/>
</dbReference>
<feature type="transmembrane region" description="Helical" evidence="2">
    <location>
        <begin position="27"/>
        <end position="44"/>
    </location>
</feature>
<evidence type="ECO:0000259" key="3">
    <source>
        <dbReference type="Pfam" id="PF04608"/>
    </source>
</evidence>
<feature type="transmembrane region" description="Helical" evidence="2">
    <location>
        <begin position="116"/>
        <end position="137"/>
    </location>
</feature>
<keyword evidence="1" id="KW-0997">Cell inner membrane</keyword>
<keyword evidence="1" id="KW-0378">Hydrolase</keyword>
<keyword evidence="1" id="KW-0460">Magnesium</keyword>
<dbReference type="GO" id="GO:0046872">
    <property type="term" value="F:metal ion binding"/>
    <property type="evidence" value="ECO:0007669"/>
    <property type="project" value="UniProtKB-KW"/>
</dbReference>
<keyword evidence="1 2" id="KW-0472">Membrane</keyword>
<comment type="catalytic activity">
    <reaction evidence="1">
        <text>a 1,2-diacyl-sn-glycero-3-phospho-(1'-sn-glycero-3'-phosphate) + H2O = a 1,2-diacyl-sn-glycero-3-phospho-(1'-sn-glycerol) + phosphate</text>
        <dbReference type="Rhea" id="RHEA:33751"/>
        <dbReference type="ChEBI" id="CHEBI:15377"/>
        <dbReference type="ChEBI" id="CHEBI:43474"/>
        <dbReference type="ChEBI" id="CHEBI:60110"/>
        <dbReference type="ChEBI" id="CHEBI:64716"/>
        <dbReference type="EC" id="3.1.3.27"/>
    </reaction>
</comment>
<keyword evidence="1" id="KW-0443">Lipid metabolism</keyword>
<dbReference type="InterPro" id="IPR007686">
    <property type="entry name" value="YutG/PgpA"/>
</dbReference>
<evidence type="ECO:0000256" key="2">
    <source>
        <dbReference type="SAM" id="Phobius"/>
    </source>
</evidence>
<comment type="function">
    <text evidence="1">Lipid phosphatase which dephosphorylates phosphatidylglycerophosphate (PGP) to phosphatidylglycerol (PG).</text>
</comment>
<dbReference type="SUPFAM" id="SSF101307">
    <property type="entry name" value="YutG-like"/>
    <property type="match status" value="1"/>
</dbReference>
<dbReference type="InterPro" id="IPR036681">
    <property type="entry name" value="PgpA-like_sf"/>
</dbReference>
<dbReference type="AlphaFoldDB" id="A0A5N4W6N0"/>
<evidence type="ECO:0000256" key="1">
    <source>
        <dbReference type="PIRNR" id="PIRNR006162"/>
    </source>
</evidence>
<comment type="caution">
    <text evidence="4">The sequence shown here is derived from an EMBL/GenBank/DDBJ whole genome shotgun (WGS) entry which is preliminary data.</text>
</comment>
<dbReference type="Pfam" id="PF04608">
    <property type="entry name" value="PgpA"/>
    <property type="match status" value="1"/>
</dbReference>
<dbReference type="GO" id="GO:0009395">
    <property type="term" value="P:phospholipid catabolic process"/>
    <property type="evidence" value="ECO:0007669"/>
    <property type="project" value="UniProtKB-KW"/>
</dbReference>
<keyword evidence="1 2" id="KW-0812">Transmembrane</keyword>
<keyword evidence="1" id="KW-0442">Lipid degradation</keyword>
<sequence>MAKIIRFNFKGINTLHKPPIQFNHMSWSNRCIVFCGVGFGSGLLPKAPGTFGSAFALLFIPLWLNLGFINSIYAIIFMSLIGIYICGQTAKVMGVHDDGRIVWDEFAGQSITLLPLIYFGQMSVFSALIGFLLFRLFDVWKPWPIRVIDRQVHGGFGIMLDDIIAGLWAALCIFIYLNISLA</sequence>
<organism evidence="4 5">
    <name type="scientific">Acinetobacter tandoii</name>
    <dbReference type="NCBI Taxonomy" id="202954"/>
    <lineage>
        <taxon>Bacteria</taxon>
        <taxon>Pseudomonadati</taxon>
        <taxon>Pseudomonadota</taxon>
        <taxon>Gammaproteobacteria</taxon>
        <taxon>Moraxellales</taxon>
        <taxon>Moraxellaceae</taxon>
        <taxon>Acinetobacter</taxon>
    </lineage>
</organism>
<name>A0A5N4W6N0_9GAMM</name>
<dbReference type="GO" id="GO:0005886">
    <property type="term" value="C:plasma membrane"/>
    <property type="evidence" value="ECO:0007669"/>
    <property type="project" value="UniProtKB-SubCell"/>
</dbReference>
<protein>
    <recommendedName>
        <fullName evidence="1">Phosphatidylglycerophosphatase A</fullName>
        <ecNumber evidence="1">3.1.3.27</ecNumber>
    </recommendedName>
    <alternativeName>
        <fullName evidence="1">Phosphatidylglycerolphosphate phosphatase A</fullName>
    </alternativeName>
</protein>
<keyword evidence="1" id="KW-0479">Metal-binding</keyword>
<dbReference type="PANTHER" id="PTHR36305:SF1">
    <property type="entry name" value="PHOSPHATIDYLGLYCEROPHOSPHATASE A"/>
    <property type="match status" value="1"/>
</dbReference>
<dbReference type="UniPathway" id="UPA00084">
    <property type="reaction ID" value="UER00504"/>
</dbReference>
<keyword evidence="2" id="KW-1133">Transmembrane helix</keyword>
<dbReference type="PIRSF" id="PIRSF006162">
    <property type="entry name" value="PgpA"/>
    <property type="match status" value="1"/>
</dbReference>
<dbReference type="InterPro" id="IPR026037">
    <property type="entry name" value="PgpA"/>
</dbReference>
<dbReference type="EC" id="3.1.3.27" evidence="1"/>
<reference evidence="4 5" key="1">
    <citation type="submission" date="2019-09" db="EMBL/GenBank/DDBJ databases">
        <title>Draft genome sequence of Acinetobacter tandoii W4-4-4 isolated from environmental water sample.</title>
        <authorList>
            <person name="Wee S.K."/>
            <person name="Yan B."/>
            <person name="Mustaffa S.B."/>
            <person name="Yap E.P.H."/>
        </authorList>
    </citation>
    <scope>NUCLEOTIDE SEQUENCE [LARGE SCALE GENOMIC DNA]</scope>
    <source>
        <strain evidence="4 5">W4-4-4</strain>
    </source>
</reference>
<accession>A0A5N4W6N0</accession>
<comment type="subcellular location">
    <subcellularLocation>
        <location evidence="1">Cell inner membrane</location>
        <topology evidence="1">Multi-pass membrane protein</topology>
    </subcellularLocation>
</comment>
<dbReference type="GO" id="GO:0006655">
    <property type="term" value="P:phosphatidylglycerol biosynthetic process"/>
    <property type="evidence" value="ECO:0007669"/>
    <property type="project" value="UniProtKB-UniPathway"/>
</dbReference>
<dbReference type="Proteomes" id="UP000325788">
    <property type="component" value="Unassembled WGS sequence"/>
</dbReference>
<keyword evidence="1" id="KW-0595">Phospholipid degradation</keyword>
<dbReference type="PANTHER" id="PTHR36305">
    <property type="entry name" value="PHOSPHATIDYLGLYCEROPHOSPHATASE A"/>
    <property type="match status" value="1"/>
</dbReference>
<proteinExistence type="predicted"/>
<feature type="transmembrane region" description="Helical" evidence="2">
    <location>
        <begin position="158"/>
        <end position="179"/>
    </location>
</feature>
<keyword evidence="1" id="KW-1208">Phospholipid metabolism</keyword>
<keyword evidence="1" id="KW-1003">Cell membrane</keyword>
<gene>
    <name evidence="4" type="ORF">F4W09_15850</name>
</gene>
<evidence type="ECO:0000313" key="5">
    <source>
        <dbReference type="Proteomes" id="UP000325788"/>
    </source>
</evidence>
<feature type="domain" description="YutG/PgpA" evidence="3">
    <location>
        <begin position="37"/>
        <end position="175"/>
    </location>
</feature>
<evidence type="ECO:0000313" key="4">
    <source>
        <dbReference type="EMBL" id="KAB1851906.1"/>
    </source>
</evidence>
<dbReference type="RefSeq" id="WP_044739726.1">
    <property type="nucleotide sequence ID" value="NZ_JBBCMB010000011.1"/>
</dbReference>
<comment type="cofactor">
    <cofactor evidence="1">
        <name>Mg(2+)</name>
        <dbReference type="ChEBI" id="CHEBI:18420"/>
    </cofactor>
</comment>
<comment type="pathway">
    <text evidence="1">Phospholipid metabolism; phosphatidylglycerol biosynthesis; phosphatidylglycerol from CDP-diacylglycerol: step 2/2.</text>
</comment>
<dbReference type="GO" id="GO:0008962">
    <property type="term" value="F:phosphatidylglycerophosphatase activity"/>
    <property type="evidence" value="ECO:0007669"/>
    <property type="project" value="UniProtKB-EC"/>
</dbReference>